<dbReference type="Pfam" id="PF22461">
    <property type="entry name" value="SLBB_2"/>
    <property type="match status" value="1"/>
</dbReference>
<proteinExistence type="inferred from homology"/>
<keyword evidence="7" id="KW-0732">Signal</keyword>
<comment type="caution">
    <text evidence="18">The sequence shown here is derived from an EMBL/GenBank/DDBJ whole genome shotgun (WGS) entry which is preliminary data.</text>
</comment>
<dbReference type="Gene3D" id="3.30.1950.10">
    <property type="entry name" value="wza like domain"/>
    <property type="match status" value="1"/>
</dbReference>
<protein>
    <submittedName>
        <fullName evidence="18">Polysaccharide biosynthesis/export family protein</fullName>
    </submittedName>
</protein>
<keyword evidence="3" id="KW-0813">Transport</keyword>
<keyword evidence="5" id="KW-0762">Sugar transport</keyword>
<evidence type="ECO:0000256" key="7">
    <source>
        <dbReference type="ARBA" id="ARBA00022729"/>
    </source>
</evidence>
<keyword evidence="4" id="KW-1134">Transmembrane beta strand</keyword>
<evidence type="ECO:0000256" key="4">
    <source>
        <dbReference type="ARBA" id="ARBA00022452"/>
    </source>
</evidence>
<keyword evidence="9" id="KW-0406">Ion transport</keyword>
<keyword evidence="10" id="KW-0626">Porin</keyword>
<keyword evidence="15" id="KW-1133">Transmembrane helix</keyword>
<evidence type="ECO:0000256" key="3">
    <source>
        <dbReference type="ARBA" id="ARBA00022448"/>
    </source>
</evidence>
<feature type="domain" description="SLBB" evidence="17">
    <location>
        <begin position="109"/>
        <end position="188"/>
    </location>
</feature>
<evidence type="ECO:0000256" key="8">
    <source>
        <dbReference type="ARBA" id="ARBA00023047"/>
    </source>
</evidence>
<dbReference type="Proteomes" id="UP001500841">
    <property type="component" value="Unassembled WGS sequence"/>
</dbReference>
<evidence type="ECO:0000256" key="10">
    <source>
        <dbReference type="ARBA" id="ARBA00023114"/>
    </source>
</evidence>
<evidence type="ECO:0000256" key="13">
    <source>
        <dbReference type="ARBA" id="ARBA00023237"/>
    </source>
</evidence>
<gene>
    <name evidence="18" type="ORF">GCM10022392_04960</name>
</gene>
<keyword evidence="6 15" id="KW-0812">Transmembrane</keyword>
<evidence type="ECO:0000256" key="6">
    <source>
        <dbReference type="ARBA" id="ARBA00022692"/>
    </source>
</evidence>
<dbReference type="Gene3D" id="3.10.560.10">
    <property type="entry name" value="Outer membrane lipoprotein wza domain like"/>
    <property type="match status" value="1"/>
</dbReference>
<reference evidence="19" key="1">
    <citation type="journal article" date="2019" name="Int. J. Syst. Evol. Microbiol.">
        <title>The Global Catalogue of Microorganisms (GCM) 10K type strain sequencing project: providing services to taxonomists for standard genome sequencing and annotation.</title>
        <authorList>
            <consortium name="The Broad Institute Genomics Platform"/>
            <consortium name="The Broad Institute Genome Sequencing Center for Infectious Disease"/>
            <person name="Wu L."/>
            <person name="Ma J."/>
        </authorList>
    </citation>
    <scope>NUCLEOTIDE SEQUENCE [LARGE SCALE GENOMIC DNA]</scope>
    <source>
        <strain evidence="19">JCM 17085</strain>
    </source>
</reference>
<dbReference type="EMBL" id="BAABCV010000002">
    <property type="protein sequence ID" value="GAA4086992.1"/>
    <property type="molecule type" value="Genomic_DNA"/>
</dbReference>
<keyword evidence="11 15" id="KW-0472">Membrane</keyword>
<feature type="transmembrane region" description="Helical" evidence="15">
    <location>
        <begin position="204"/>
        <end position="223"/>
    </location>
</feature>
<sequence>MSVNVSKMIQESEPKIEPKDLLNIRVTTLSIESNAIFNNVINVDVFNTTTPQLIKMGYRVGKDGDISFPVLGEVEVGGLTISEAEEVMARKLSAYTKNPIVNIDFLNFKVTVIGEVTRPGTFTVADENVTLLGALGYAGDLTPFAKRNNVLIVREVSGVRTTGRINLNSNELFTSPYYYLKQNDIIYVEPDKSKVQQTDQDNRYIPIIGSFMTVVAVIVGLAFRK</sequence>
<evidence type="ECO:0000256" key="12">
    <source>
        <dbReference type="ARBA" id="ARBA00023139"/>
    </source>
</evidence>
<dbReference type="PANTHER" id="PTHR33619">
    <property type="entry name" value="POLYSACCHARIDE EXPORT PROTEIN GFCE-RELATED"/>
    <property type="match status" value="1"/>
</dbReference>
<keyword evidence="12" id="KW-0564">Palmitate</keyword>
<evidence type="ECO:0000256" key="2">
    <source>
        <dbReference type="ARBA" id="ARBA00009450"/>
    </source>
</evidence>
<comment type="similarity">
    <text evidence="2">Belongs to the BexD/CtrA/VexA family.</text>
</comment>
<evidence type="ECO:0000313" key="18">
    <source>
        <dbReference type="EMBL" id="GAA4086992.1"/>
    </source>
</evidence>
<accession>A0ABP7WE60</accession>
<name>A0ABP7WE60_9SPHI</name>
<keyword evidence="13" id="KW-0998">Cell outer membrane</keyword>
<keyword evidence="8" id="KW-0625">Polysaccharide transport</keyword>
<feature type="domain" description="Polysaccharide export protein N-terminal" evidence="16">
    <location>
        <begin position="11"/>
        <end position="104"/>
    </location>
</feature>
<dbReference type="InterPro" id="IPR049712">
    <property type="entry name" value="Poly_export"/>
</dbReference>
<evidence type="ECO:0000256" key="11">
    <source>
        <dbReference type="ARBA" id="ARBA00023136"/>
    </source>
</evidence>
<dbReference type="PANTHER" id="PTHR33619:SF3">
    <property type="entry name" value="POLYSACCHARIDE EXPORT PROTEIN GFCE-RELATED"/>
    <property type="match status" value="1"/>
</dbReference>
<evidence type="ECO:0000256" key="9">
    <source>
        <dbReference type="ARBA" id="ARBA00023065"/>
    </source>
</evidence>
<keyword evidence="19" id="KW-1185">Reference proteome</keyword>
<dbReference type="Pfam" id="PF02563">
    <property type="entry name" value="Poly_export"/>
    <property type="match status" value="1"/>
</dbReference>
<evidence type="ECO:0000256" key="14">
    <source>
        <dbReference type="ARBA" id="ARBA00023288"/>
    </source>
</evidence>
<evidence type="ECO:0000259" key="16">
    <source>
        <dbReference type="Pfam" id="PF02563"/>
    </source>
</evidence>
<keyword evidence="14" id="KW-0449">Lipoprotein</keyword>
<dbReference type="InterPro" id="IPR054765">
    <property type="entry name" value="SLBB_dom"/>
</dbReference>
<evidence type="ECO:0000256" key="15">
    <source>
        <dbReference type="SAM" id="Phobius"/>
    </source>
</evidence>
<evidence type="ECO:0000259" key="17">
    <source>
        <dbReference type="Pfam" id="PF22461"/>
    </source>
</evidence>
<comment type="subcellular location">
    <subcellularLocation>
        <location evidence="1">Cell outer membrane</location>
        <topology evidence="1">Multi-pass membrane protein</topology>
    </subcellularLocation>
</comment>
<evidence type="ECO:0000313" key="19">
    <source>
        <dbReference type="Proteomes" id="UP001500841"/>
    </source>
</evidence>
<evidence type="ECO:0000256" key="5">
    <source>
        <dbReference type="ARBA" id="ARBA00022597"/>
    </source>
</evidence>
<evidence type="ECO:0000256" key="1">
    <source>
        <dbReference type="ARBA" id="ARBA00004571"/>
    </source>
</evidence>
<dbReference type="InterPro" id="IPR003715">
    <property type="entry name" value="Poly_export_N"/>
</dbReference>
<organism evidence="18 19">
    <name type="scientific">Mucilaginibacter panaciglaebae</name>
    <dbReference type="NCBI Taxonomy" id="502331"/>
    <lineage>
        <taxon>Bacteria</taxon>
        <taxon>Pseudomonadati</taxon>
        <taxon>Bacteroidota</taxon>
        <taxon>Sphingobacteriia</taxon>
        <taxon>Sphingobacteriales</taxon>
        <taxon>Sphingobacteriaceae</taxon>
        <taxon>Mucilaginibacter</taxon>
    </lineage>
</organism>